<reference evidence="5 6" key="1">
    <citation type="submission" date="2017-04" db="EMBL/GenBank/DDBJ databases">
        <title>Genome sequencing of [Candida] sorbophila.</title>
        <authorList>
            <person name="Ahn J.O."/>
        </authorList>
    </citation>
    <scope>NUCLEOTIDE SEQUENCE [LARGE SCALE GENOMIC DNA]</scope>
    <source>
        <strain evidence="5 6">DS02</strain>
    </source>
</reference>
<evidence type="ECO:0000313" key="6">
    <source>
        <dbReference type="Proteomes" id="UP000238350"/>
    </source>
</evidence>
<feature type="compositionally biased region" description="Polar residues" evidence="4">
    <location>
        <begin position="1701"/>
        <end position="1712"/>
    </location>
</feature>
<keyword evidence="3" id="KW-0539">Nucleus</keyword>
<evidence type="ECO:0000256" key="3">
    <source>
        <dbReference type="ARBA" id="ARBA00023242"/>
    </source>
</evidence>
<evidence type="ECO:0000256" key="4">
    <source>
        <dbReference type="SAM" id="MobiDB-lite"/>
    </source>
</evidence>
<sequence>MPFYAINSYEEDLLDQAKQHTLELQLEQGLKIFEEALQAQKAQNFDGAHGLYSKLFGLEVLQLKHQKRIPPSAFRLKSLALKNNALLLLEELHKDYNTIETKDQLFYRLGPIAENLVEALECNQQDIQIQELLTALALEFGETRLARLAMESIVLCEDDRPVSVAEAAATGYSLSGFSPRDINFLAQLFQIVKKIQDNYALESDFYKTLESVQSSRKSRDFSWLNSKFDIKDGLKALLEYYSSADVELEIMLTTQDWHSILAGLEEAPIATTRKKRRAVADSYSYSDRSIDRLKFVAPHGDPRLLVPSESQMLVDSEAETDVEMIDNEPSETPAPIEAKLDESTVTDSAPKESGPEPAVAEMSQTDLVRSSKRVKAQAPENTVAADFGQQDKVFADQIVSYLDPIKVQFKSVVPIYLNESGRSEDDLAYEDFKQILTEWDEDKIGMFLRSCVPEIGESQPIMQLLDFAALGTASEVTHAPYEVDRKEVSTFLSQIEDGAHIQQVRIDLLKSLLCSLSGHVPKLLVEFWPSELVDGIWKLVSYLEDKIYALARNEISVDAADMVLVIYEMHVDRYLTLDRALRSKTTNAKSIEQKETDLSEALLRWRGAAGDALALLQDMSERTNIMRIRFQWVSIFYDQIHADSPEVSMTKFEAVRDFITQNFSDLNIEYPSLENIPTLSSVSAETQISKYRAASIFARAFKREGDKDIVQSISLLESMLMPEVYHTEIPEHLAISQFLSSASNDFRLNLWYLLLENYEQVGEERKSLDGLVRILGSSLAEIGDETYRSEPPHKRQTVLLKTLSVSHDVAKRLLPLLVENEEILEATTPQDAQNMLVLIVKVLQLIHIFMLNDQAINSNIIQAPQVFSWERAAAKFRELSVYWWCIFYLYYRSALLPESRTPEILNDLLSIIHEQLGVQGYCGLADGSLLKLNLKEIVRMDWNESEADMIQCLHCRYGLSLFNEYFQPYNHHSATEEMTQEDAVQLCRFVTRMLLSKKNPTQFLIRAEIRQAIDTINEALGTPDNTLNQIRINTEILDRFLNHSDITSSLLKAGWTGQLQLSMQPSNDPKAKAAGQGGIYFVMGVVTLIQFRMRKRANAARVEDLHDAIKYFRDDLICCTDRFESWFGLSQAYDYLAEESLIWSSDSLIEASPIYNEIILNRGRALLSCTMALSSLLKGTSHSLSIDYAKTVEAQVWSLYGRLLLYAASSPQKMVVFGKRSTQKYVFVNGEYTDSKFTAIKEQTVLRLADSSLMVARTTSPRDWFTWYLSAKVAYRLNRPPREVLDNFAKSIELRASGERESRNQDIPAVATQSLVSLASRYSIDGKLTAEEGVQYLGLSATVPKSAISEALEKVKAGAPGKQVISDLTIQCFSNLIASDKRHWLHRPYYWLAKHYDNDLKDKAKAEDVLREMFTRGSNSKTPLHIWTSECERPGQHFVYVHDYIVYYSDLLYENKMESALNSLARRLRRFSSRMTDHLSAWKHVCSLSVKLALEILGFPPRYSDRVLPNLEWSEFEARGQQLEKWISAQQSSPQLDSWILALEYAVDLRRLNNGYGATTYVDELVISIYLRLMEIFTTTPPVSSDVTQPEKPDSTPNAKPNAPEPEANINGNNSTNNGDSKPSKSDPKPEKKRRVIRRDVLQQCQHMLKPLQPRLSKLDQRTVPRELHKYVDTMTPEPIQPSPSKSPSRPLNLNMKDETPMSTASPESQGPQLVAVSLFPPANHQLPPQTD</sequence>
<dbReference type="STRING" id="45607.A0A2T0FPN9"/>
<dbReference type="RefSeq" id="XP_024666905.1">
    <property type="nucleotide sequence ID" value="XM_024811137.1"/>
</dbReference>
<evidence type="ECO:0000256" key="1">
    <source>
        <dbReference type="ARBA" id="ARBA00004123"/>
    </source>
</evidence>
<organism evidence="5 6">
    <name type="scientific">Wickerhamiella sorbophila</name>
    <dbReference type="NCBI Taxonomy" id="45607"/>
    <lineage>
        <taxon>Eukaryota</taxon>
        <taxon>Fungi</taxon>
        <taxon>Dikarya</taxon>
        <taxon>Ascomycota</taxon>
        <taxon>Saccharomycotina</taxon>
        <taxon>Dipodascomycetes</taxon>
        <taxon>Dipodascales</taxon>
        <taxon>Trichomonascaceae</taxon>
        <taxon>Wickerhamiella</taxon>
    </lineage>
</organism>
<dbReference type="GO" id="GO:0000417">
    <property type="term" value="C:HIR complex"/>
    <property type="evidence" value="ECO:0007669"/>
    <property type="project" value="TreeGrafter"/>
</dbReference>
<dbReference type="Proteomes" id="UP000238350">
    <property type="component" value="Unassembled WGS sequence"/>
</dbReference>
<evidence type="ECO:0000313" key="5">
    <source>
        <dbReference type="EMBL" id="PRT56960.1"/>
    </source>
</evidence>
<comment type="similarity">
    <text evidence="2">Belongs to the HIR3 family.</text>
</comment>
<dbReference type="EMBL" id="NDIQ01000022">
    <property type="protein sequence ID" value="PRT56960.1"/>
    <property type="molecule type" value="Genomic_DNA"/>
</dbReference>
<dbReference type="GeneID" id="36518328"/>
<accession>A0A2T0FPN9</accession>
<gene>
    <name evidence="5" type="ORF">B9G98_04580</name>
</gene>
<comment type="subcellular location">
    <subcellularLocation>
        <location evidence="1">Nucleus</location>
    </subcellularLocation>
</comment>
<keyword evidence="6" id="KW-1185">Reference proteome</keyword>
<dbReference type="GO" id="GO:0005634">
    <property type="term" value="C:nucleus"/>
    <property type="evidence" value="ECO:0007669"/>
    <property type="project" value="UniProtKB-SubCell"/>
</dbReference>
<feature type="region of interest" description="Disordered" evidence="4">
    <location>
        <begin position="1581"/>
        <end position="1635"/>
    </location>
</feature>
<feature type="compositionally biased region" description="Low complexity" evidence="4">
    <location>
        <begin position="1597"/>
        <end position="1621"/>
    </location>
</feature>
<name>A0A2T0FPN9_9ASCO</name>
<proteinExistence type="inferred from homology"/>
<dbReference type="OrthoDB" id="77564at2759"/>
<dbReference type="InterPro" id="IPR033053">
    <property type="entry name" value="Hir3/CABIN1"/>
</dbReference>
<evidence type="ECO:0000256" key="2">
    <source>
        <dbReference type="ARBA" id="ARBA00007335"/>
    </source>
</evidence>
<dbReference type="GO" id="GO:0031491">
    <property type="term" value="F:nucleosome binding"/>
    <property type="evidence" value="ECO:0007669"/>
    <property type="project" value="TreeGrafter"/>
</dbReference>
<dbReference type="PANTHER" id="PTHR15502">
    <property type="entry name" value="CALCINEURIN-BINDING PROTEIN CABIN 1-RELATED"/>
    <property type="match status" value="1"/>
</dbReference>
<dbReference type="PANTHER" id="PTHR15502:SF7">
    <property type="entry name" value="CALCINEURIN-BINDING PROTEIN CABIN-1"/>
    <property type="match status" value="1"/>
</dbReference>
<feature type="region of interest" description="Disordered" evidence="4">
    <location>
        <begin position="1674"/>
        <end position="1715"/>
    </location>
</feature>
<dbReference type="GO" id="GO:0006325">
    <property type="term" value="P:chromatin organization"/>
    <property type="evidence" value="ECO:0007669"/>
    <property type="project" value="InterPro"/>
</dbReference>
<protein>
    <submittedName>
        <fullName evidence="5">Histone transcription regulator 3</fullName>
    </submittedName>
</protein>
<feature type="compositionally biased region" description="Polar residues" evidence="4">
    <location>
        <begin position="1683"/>
        <end position="1692"/>
    </location>
</feature>
<comment type="caution">
    <text evidence="5">The sequence shown here is derived from an EMBL/GenBank/DDBJ whole genome shotgun (WGS) entry which is preliminary data.</text>
</comment>
<feature type="region of interest" description="Disordered" evidence="4">
    <location>
        <begin position="327"/>
        <end position="371"/>
    </location>
</feature>